<keyword evidence="9" id="KW-1185">Reference proteome</keyword>
<gene>
    <name evidence="8" type="ORF">QCA50_005670</name>
</gene>
<comment type="caution">
    <text evidence="8">The sequence shown here is derived from an EMBL/GenBank/DDBJ whole genome shotgun (WGS) entry which is preliminary data.</text>
</comment>
<name>A0AAW0GFU6_9APHY</name>
<organism evidence="8 9">
    <name type="scientific">Cerrena zonata</name>
    <dbReference type="NCBI Taxonomy" id="2478898"/>
    <lineage>
        <taxon>Eukaryota</taxon>
        <taxon>Fungi</taxon>
        <taxon>Dikarya</taxon>
        <taxon>Basidiomycota</taxon>
        <taxon>Agaricomycotina</taxon>
        <taxon>Agaricomycetes</taxon>
        <taxon>Polyporales</taxon>
        <taxon>Cerrenaceae</taxon>
        <taxon>Cerrena</taxon>
    </lineage>
</organism>
<feature type="transmembrane region" description="Helical" evidence="6">
    <location>
        <begin position="358"/>
        <end position="376"/>
    </location>
</feature>
<evidence type="ECO:0000256" key="4">
    <source>
        <dbReference type="ARBA" id="ARBA00022989"/>
    </source>
</evidence>
<feature type="transmembrane region" description="Helical" evidence="6">
    <location>
        <begin position="128"/>
        <end position="146"/>
    </location>
</feature>
<dbReference type="Proteomes" id="UP001385951">
    <property type="component" value="Unassembled WGS sequence"/>
</dbReference>
<keyword evidence="4 6" id="KW-1133">Transmembrane helix</keyword>
<accession>A0AAW0GFU6</accession>
<evidence type="ECO:0000256" key="1">
    <source>
        <dbReference type="ARBA" id="ARBA00004141"/>
    </source>
</evidence>
<dbReference type="GO" id="GO:0016020">
    <property type="term" value="C:membrane"/>
    <property type="evidence" value="ECO:0007669"/>
    <property type="project" value="UniProtKB-SubCell"/>
</dbReference>
<evidence type="ECO:0000259" key="7">
    <source>
        <dbReference type="PROSITE" id="PS50850"/>
    </source>
</evidence>
<feature type="transmembrane region" description="Helical" evidence="6">
    <location>
        <begin position="158"/>
        <end position="176"/>
    </location>
</feature>
<keyword evidence="3 6" id="KW-0812">Transmembrane</keyword>
<feature type="transmembrane region" description="Helical" evidence="6">
    <location>
        <begin position="385"/>
        <end position="406"/>
    </location>
</feature>
<evidence type="ECO:0000313" key="9">
    <source>
        <dbReference type="Proteomes" id="UP001385951"/>
    </source>
</evidence>
<protein>
    <recommendedName>
        <fullName evidence="7">Major facilitator superfamily (MFS) profile domain-containing protein</fullName>
    </recommendedName>
</protein>
<feature type="transmembrane region" description="Helical" evidence="6">
    <location>
        <begin position="412"/>
        <end position="431"/>
    </location>
</feature>
<dbReference type="SUPFAM" id="SSF103473">
    <property type="entry name" value="MFS general substrate transporter"/>
    <property type="match status" value="1"/>
</dbReference>
<dbReference type="EMBL" id="JASBNA010000006">
    <property type="protein sequence ID" value="KAK7690572.1"/>
    <property type="molecule type" value="Genomic_DNA"/>
</dbReference>
<feature type="transmembrane region" description="Helical" evidence="6">
    <location>
        <begin position="250"/>
        <end position="270"/>
    </location>
</feature>
<dbReference type="InterPro" id="IPR011701">
    <property type="entry name" value="MFS"/>
</dbReference>
<evidence type="ECO:0000313" key="8">
    <source>
        <dbReference type="EMBL" id="KAK7690572.1"/>
    </source>
</evidence>
<keyword evidence="2" id="KW-0813">Transport</keyword>
<evidence type="ECO:0000256" key="6">
    <source>
        <dbReference type="SAM" id="Phobius"/>
    </source>
</evidence>
<sequence>MSGTQPVSSLTSNSMKGEKYEVEEIEAAVNNDLSWADRDNAHDLDRHPGFWGRFLKKNPSPEFLADVAKMNATELDPVQVKRIERKVDLLIIPALSICYMFYYVDKTTLSYAAIFGIKKDLNLGKSEYSWLSSLFYFGWVAWALPTNLLMQKFPLNKYLAINIFFWGVLLMAQAASRNFTELAVLRILSGAAEATADPAFVLITATWYTRAQQPTRIGYWYMANGFGIALGGLFGYGIGHIQSHLPSWKWEFIIIGTLCTLWSVFLFIFVPGSPYHTHWFTRPERLVIVSRKRADQNVADNRRWNASQAIEGFIDPKTYLFFLFGFTANVPNGGTSNFGTLIVQGFGFNTLQTTLMQIPYGVIISFIIGLAIYINYKLPPGYRTLLMAATNVPTVAGFAMMAWAGGKAPRLIGYWMTGASNATFVLGLSLLSGNVGGQTKKAIASAAVFLGVATGNIVGPFLFKDSEAPHYQTGVIGCMISRALEIVIILILRYMFLWQNKRRDRAVAEGRVEYDDIATALEDTSDWKNPAFRYIT</sequence>
<feature type="domain" description="Major facilitator superfamily (MFS) profile" evidence="7">
    <location>
        <begin position="91"/>
        <end position="501"/>
    </location>
</feature>
<dbReference type="Gene3D" id="1.20.1250.20">
    <property type="entry name" value="MFS general substrate transporter like domains"/>
    <property type="match status" value="1"/>
</dbReference>
<feature type="transmembrane region" description="Helical" evidence="6">
    <location>
        <begin position="474"/>
        <end position="496"/>
    </location>
</feature>
<evidence type="ECO:0000256" key="5">
    <source>
        <dbReference type="ARBA" id="ARBA00023136"/>
    </source>
</evidence>
<dbReference type="InterPro" id="IPR020846">
    <property type="entry name" value="MFS_dom"/>
</dbReference>
<dbReference type="InterPro" id="IPR036259">
    <property type="entry name" value="MFS_trans_sf"/>
</dbReference>
<dbReference type="PANTHER" id="PTHR43791:SF97">
    <property type="entry name" value="ALLANTOATE TRANSPORTER, PUTATIVE (AFU_ORTHOLOGUE AFUA_1G14700)-RELATED"/>
    <property type="match status" value="1"/>
</dbReference>
<dbReference type="AlphaFoldDB" id="A0AAW0GFU6"/>
<feature type="transmembrane region" description="Helical" evidence="6">
    <location>
        <begin position="443"/>
        <end position="462"/>
    </location>
</feature>
<dbReference type="PROSITE" id="PS50850">
    <property type="entry name" value="MFS"/>
    <property type="match status" value="1"/>
</dbReference>
<feature type="transmembrane region" description="Helical" evidence="6">
    <location>
        <begin position="217"/>
        <end position="238"/>
    </location>
</feature>
<comment type="subcellular location">
    <subcellularLocation>
        <location evidence="1">Membrane</location>
        <topology evidence="1">Multi-pass membrane protein</topology>
    </subcellularLocation>
</comment>
<dbReference type="GO" id="GO:0022857">
    <property type="term" value="F:transmembrane transporter activity"/>
    <property type="evidence" value="ECO:0007669"/>
    <property type="project" value="InterPro"/>
</dbReference>
<keyword evidence="5 6" id="KW-0472">Membrane</keyword>
<dbReference type="Pfam" id="PF07690">
    <property type="entry name" value="MFS_1"/>
    <property type="match status" value="1"/>
</dbReference>
<reference evidence="8 9" key="1">
    <citation type="submission" date="2022-09" db="EMBL/GenBank/DDBJ databases">
        <authorList>
            <person name="Palmer J.M."/>
        </authorList>
    </citation>
    <scope>NUCLEOTIDE SEQUENCE [LARGE SCALE GENOMIC DNA]</scope>
    <source>
        <strain evidence="8 9">DSM 7382</strain>
    </source>
</reference>
<evidence type="ECO:0000256" key="2">
    <source>
        <dbReference type="ARBA" id="ARBA00022448"/>
    </source>
</evidence>
<evidence type="ECO:0000256" key="3">
    <source>
        <dbReference type="ARBA" id="ARBA00022692"/>
    </source>
</evidence>
<feature type="transmembrane region" description="Helical" evidence="6">
    <location>
        <begin position="87"/>
        <end position="104"/>
    </location>
</feature>
<dbReference type="PANTHER" id="PTHR43791">
    <property type="entry name" value="PERMEASE-RELATED"/>
    <property type="match status" value="1"/>
</dbReference>
<proteinExistence type="predicted"/>